<evidence type="ECO:0000256" key="4">
    <source>
        <dbReference type="ARBA" id="ARBA00022679"/>
    </source>
</evidence>
<dbReference type="Gene3D" id="3.30.10.30">
    <property type="entry name" value="DYRK"/>
    <property type="match status" value="1"/>
</dbReference>
<feature type="compositionally biased region" description="Low complexity" evidence="11">
    <location>
        <begin position="470"/>
        <end position="485"/>
    </location>
</feature>
<dbReference type="Gene3D" id="3.30.200.20">
    <property type="entry name" value="Phosphorylase Kinase, domain 1"/>
    <property type="match status" value="1"/>
</dbReference>
<evidence type="ECO:0000256" key="11">
    <source>
        <dbReference type="SAM" id="MobiDB-lite"/>
    </source>
</evidence>
<dbReference type="InterPro" id="IPR042521">
    <property type="entry name" value="DYRK"/>
</dbReference>
<evidence type="ECO:0000256" key="6">
    <source>
        <dbReference type="ARBA" id="ARBA00022777"/>
    </source>
</evidence>
<dbReference type="EMBL" id="JANBUH010000227">
    <property type="protein sequence ID" value="KAJ2753015.1"/>
    <property type="molecule type" value="Genomic_DNA"/>
</dbReference>
<gene>
    <name evidence="13" type="primary">POM1</name>
    <name evidence="13" type="ORF">GGI19_003430</name>
</gene>
<proteinExistence type="inferred from homology"/>
<dbReference type="Proteomes" id="UP001140011">
    <property type="component" value="Unassembled WGS sequence"/>
</dbReference>
<keyword evidence="5" id="KW-0547">Nucleotide-binding</keyword>
<dbReference type="SUPFAM" id="SSF56112">
    <property type="entry name" value="Protein kinase-like (PK-like)"/>
    <property type="match status" value="1"/>
</dbReference>
<evidence type="ECO:0000256" key="5">
    <source>
        <dbReference type="ARBA" id="ARBA00022741"/>
    </source>
</evidence>
<comment type="caution">
    <text evidence="13">The sequence shown here is derived from an EMBL/GenBank/DDBJ whole genome shotgun (WGS) entry which is preliminary data.</text>
</comment>
<feature type="region of interest" description="Disordered" evidence="11">
    <location>
        <begin position="713"/>
        <end position="759"/>
    </location>
</feature>
<dbReference type="PROSITE" id="PS00108">
    <property type="entry name" value="PROTEIN_KINASE_ST"/>
    <property type="match status" value="1"/>
</dbReference>
<feature type="compositionally biased region" description="Polar residues" evidence="11">
    <location>
        <begin position="730"/>
        <end position="742"/>
    </location>
</feature>
<comment type="catalytic activity">
    <reaction evidence="8">
        <text>L-seryl-[protein] + ATP = O-phospho-L-seryl-[protein] + ADP + H(+)</text>
        <dbReference type="Rhea" id="RHEA:17989"/>
        <dbReference type="Rhea" id="RHEA-COMP:9863"/>
        <dbReference type="Rhea" id="RHEA-COMP:11604"/>
        <dbReference type="ChEBI" id="CHEBI:15378"/>
        <dbReference type="ChEBI" id="CHEBI:29999"/>
        <dbReference type="ChEBI" id="CHEBI:30616"/>
        <dbReference type="ChEBI" id="CHEBI:83421"/>
        <dbReference type="ChEBI" id="CHEBI:456216"/>
        <dbReference type="EC" id="2.7.12.1"/>
    </reaction>
</comment>
<dbReference type="CDD" id="cd14210">
    <property type="entry name" value="PKc_DYRK"/>
    <property type="match status" value="1"/>
</dbReference>
<dbReference type="InterPro" id="IPR011009">
    <property type="entry name" value="Kinase-like_dom_sf"/>
</dbReference>
<feature type="compositionally biased region" description="Low complexity" evidence="11">
    <location>
        <begin position="236"/>
        <end position="252"/>
    </location>
</feature>
<feature type="region of interest" description="Disordered" evidence="11">
    <location>
        <begin position="163"/>
        <end position="325"/>
    </location>
</feature>
<feature type="compositionally biased region" description="Low complexity" evidence="11">
    <location>
        <begin position="205"/>
        <end position="216"/>
    </location>
</feature>
<feature type="non-terminal residue" evidence="13">
    <location>
        <position position="1"/>
    </location>
</feature>
<evidence type="ECO:0000256" key="7">
    <source>
        <dbReference type="ARBA" id="ARBA00022840"/>
    </source>
</evidence>
<dbReference type="PANTHER" id="PTHR24058:SF22">
    <property type="entry name" value="DUAL SPECIFICITY TYROSINE-PHOSPHORYLATION-REGULATED KINASE 4"/>
    <property type="match status" value="1"/>
</dbReference>
<keyword evidence="14" id="KW-1185">Reference proteome</keyword>
<comment type="catalytic activity">
    <reaction evidence="10">
        <text>L-tyrosyl-[protein] + ATP = O-phospho-L-tyrosyl-[protein] + ADP + H(+)</text>
        <dbReference type="Rhea" id="RHEA:10596"/>
        <dbReference type="Rhea" id="RHEA-COMP:10136"/>
        <dbReference type="Rhea" id="RHEA-COMP:20101"/>
        <dbReference type="ChEBI" id="CHEBI:15378"/>
        <dbReference type="ChEBI" id="CHEBI:30616"/>
        <dbReference type="ChEBI" id="CHEBI:46858"/>
        <dbReference type="ChEBI" id="CHEBI:61978"/>
        <dbReference type="ChEBI" id="CHEBI:456216"/>
        <dbReference type="EC" id="2.7.12.1"/>
    </reaction>
</comment>
<keyword evidence="7" id="KW-0067">ATP-binding</keyword>
<reference evidence="13" key="1">
    <citation type="submission" date="2022-07" db="EMBL/GenBank/DDBJ databases">
        <title>Phylogenomic reconstructions and comparative analyses of Kickxellomycotina fungi.</title>
        <authorList>
            <person name="Reynolds N.K."/>
            <person name="Stajich J.E."/>
            <person name="Barry K."/>
            <person name="Grigoriev I.V."/>
            <person name="Crous P."/>
            <person name="Smith M.E."/>
        </authorList>
    </citation>
    <scope>NUCLEOTIDE SEQUENCE</scope>
    <source>
        <strain evidence="13">BCRC 34297</strain>
    </source>
</reference>
<feature type="compositionally biased region" description="Low complexity" evidence="11">
    <location>
        <begin position="174"/>
        <end position="191"/>
    </location>
</feature>
<keyword evidence="6 13" id="KW-0418">Kinase</keyword>
<feature type="region of interest" description="Disordered" evidence="11">
    <location>
        <begin position="966"/>
        <end position="985"/>
    </location>
</feature>
<feature type="compositionally biased region" description="Polar residues" evidence="11">
    <location>
        <begin position="437"/>
        <end position="448"/>
    </location>
</feature>
<feature type="compositionally biased region" description="Polar residues" evidence="11">
    <location>
        <begin position="267"/>
        <end position="278"/>
    </location>
</feature>
<evidence type="ECO:0000256" key="8">
    <source>
        <dbReference type="ARBA" id="ARBA00049003"/>
    </source>
</evidence>
<dbReference type="GO" id="GO:0005737">
    <property type="term" value="C:cytoplasm"/>
    <property type="evidence" value="ECO:0007669"/>
    <property type="project" value="TreeGrafter"/>
</dbReference>
<dbReference type="Pfam" id="PF00069">
    <property type="entry name" value="Pkinase"/>
    <property type="match status" value="1"/>
</dbReference>
<evidence type="ECO:0000256" key="3">
    <source>
        <dbReference type="ARBA" id="ARBA00022527"/>
    </source>
</evidence>
<dbReference type="InterPro" id="IPR008271">
    <property type="entry name" value="Ser/Thr_kinase_AS"/>
</dbReference>
<feature type="region of interest" description="Disordered" evidence="11">
    <location>
        <begin position="406"/>
        <end position="616"/>
    </location>
</feature>
<dbReference type="GO" id="GO:0005856">
    <property type="term" value="C:cytoskeleton"/>
    <property type="evidence" value="ECO:0007669"/>
    <property type="project" value="TreeGrafter"/>
</dbReference>
<organism evidence="13 14">
    <name type="scientific">Coemansia pectinata</name>
    <dbReference type="NCBI Taxonomy" id="1052879"/>
    <lineage>
        <taxon>Eukaryota</taxon>
        <taxon>Fungi</taxon>
        <taxon>Fungi incertae sedis</taxon>
        <taxon>Zoopagomycota</taxon>
        <taxon>Kickxellomycotina</taxon>
        <taxon>Kickxellomycetes</taxon>
        <taxon>Kickxellales</taxon>
        <taxon>Kickxellaceae</taxon>
        <taxon>Coemansia</taxon>
    </lineage>
</organism>
<protein>
    <recommendedName>
        <fullName evidence="2">dual-specificity kinase</fullName>
        <ecNumber evidence="2">2.7.12.1</ecNumber>
    </recommendedName>
</protein>
<dbReference type="InterPro" id="IPR050494">
    <property type="entry name" value="Ser_Thr_dual-spec_kinase"/>
</dbReference>
<evidence type="ECO:0000259" key="12">
    <source>
        <dbReference type="PROSITE" id="PS50011"/>
    </source>
</evidence>
<feature type="domain" description="Protein kinase" evidence="12">
    <location>
        <begin position="823"/>
        <end position="1176"/>
    </location>
</feature>
<dbReference type="SMART" id="SM00220">
    <property type="entry name" value="S_TKc"/>
    <property type="match status" value="1"/>
</dbReference>
<dbReference type="OrthoDB" id="9332038at2759"/>
<evidence type="ECO:0000256" key="9">
    <source>
        <dbReference type="ARBA" id="ARBA00049308"/>
    </source>
</evidence>
<dbReference type="GO" id="GO:0005524">
    <property type="term" value="F:ATP binding"/>
    <property type="evidence" value="ECO:0007669"/>
    <property type="project" value="UniProtKB-KW"/>
</dbReference>
<comment type="similarity">
    <text evidence="1">Belongs to the protein kinase superfamily. CMGC Ser/Thr protein kinase family. MNB/DYRK subfamily.</text>
</comment>
<comment type="catalytic activity">
    <reaction evidence="9">
        <text>L-threonyl-[protein] + ATP = O-phospho-L-threonyl-[protein] + ADP + H(+)</text>
        <dbReference type="Rhea" id="RHEA:46608"/>
        <dbReference type="Rhea" id="RHEA-COMP:11060"/>
        <dbReference type="Rhea" id="RHEA-COMP:11605"/>
        <dbReference type="ChEBI" id="CHEBI:15378"/>
        <dbReference type="ChEBI" id="CHEBI:30013"/>
        <dbReference type="ChEBI" id="CHEBI:30616"/>
        <dbReference type="ChEBI" id="CHEBI:61977"/>
        <dbReference type="ChEBI" id="CHEBI:456216"/>
        <dbReference type="EC" id="2.7.12.1"/>
    </reaction>
</comment>
<feature type="compositionally biased region" description="Polar residues" evidence="11">
    <location>
        <begin position="598"/>
        <end position="616"/>
    </location>
</feature>
<evidence type="ECO:0000256" key="2">
    <source>
        <dbReference type="ARBA" id="ARBA00013203"/>
    </source>
</evidence>
<accession>A0A9W8GZP4</accession>
<feature type="compositionally biased region" description="Basic and acidic residues" evidence="11">
    <location>
        <begin position="574"/>
        <end position="587"/>
    </location>
</feature>
<evidence type="ECO:0000313" key="13">
    <source>
        <dbReference type="EMBL" id="KAJ2753015.1"/>
    </source>
</evidence>
<dbReference type="GO" id="GO:0004712">
    <property type="term" value="F:protein serine/threonine/tyrosine kinase activity"/>
    <property type="evidence" value="ECO:0007669"/>
    <property type="project" value="UniProtKB-EC"/>
</dbReference>
<sequence length="1250" mass="134248">LEDDDNDNDELCCQGQARETAQHSLLAQPHLVAHGCETDAAGVLSDNFVLGQGKGASGSGLESHVANHRAAPRAFMRKDQRLVEKKTSSTKRLSRAATSRAVFERLGDELHAVSVSETSDPPLKLDTAPRISAHPHRRTMGVGGTGTSTLGLSYSNTNLFPIKARQGSQRKPAKGTPATGTATAPPTSTASSLLRAPAKEPAPVTAITTTSSAETSAVREPAPAATKPALTRVHTLSSSARVGLKSSSSSLSREPATKPSPGKKPLSLTNSKRAQQAVANKADTMSRATASNYLNPHLRRRSRSGVFESSPSSSSTGGGTAPVTPIINSAANAATISGTSKARLGMTRPGMTADRQYLQRPAYTNAGSGTDDERSAVLATSAAAGAAGRPRRMTHQATRLTIDPERAKAAAGTDMPRRTPVTATGVGSSAARRFLRTPSNQELQQVRTDAQPHSPGKDGPDGFVPRPRIGGAAAQARTTAQQAGTHRPLQAKLETSSGPNTAVPRSAARPPIGAPTGAKPPTWRTQQAVRETDDRMSSTGNSTPQRTPANYTGISGTKMAVREGNGQSSSSRGKTSDESKDDSDSKPNHLQRLRPVQSKPTQINAGRHQSSMQSSASAIGIGSYNAAYQAPRPAHRAGAAASVVGAIAPSQVAAPLQTHAAIGQGVRPQIGSYQPRYVAQKGPSSVVSAAPAPTQQQQQMMHIHFPVKPVADQALQQQPRPPTAPGMAAQSRSQSAAHTQSRLGERTPEGASLGGVPPLTPQEAVARYGHQLSAQERTEILEFPHIYYVGNAKARVATRSNYGFDDERGDYIIHMHDHMLYRYELQEVMGKGSFGQVLRACDHKTGETVAIKIIRNRKRFHHQAQVEVKLLECLRRWDPSGAHNILQMTASFYFRNHLCIVMELLSINLYEWLKAHQFSGTPVPLLRSFTVQMLQSLQLMARHRIIHADLKPENILLAHPPPMPSRRVAPPGASGPPPHPLSNPQLGADIQRGAYQIKVIDLGSSCFETERVYTYIQSRFYRAPEVILGLPYGTGIDVWSLGCIVVELLTGYPLFPGENEREQLATIVEVLGPPPAYMLERAPRCADFAEPAPYGVQATPTGNMLLLPNGACLVGNLVIKPFSNSKGKRRRPGSRPLVQILARARDPRLVDFVLRTLAWDPAMRMSPEDALCHPWINDMPAQRPNAGIAPPPHAHLGAQQSPGYMMSPGSYIPQQQQQQQQQHMASQNNYMQQMPQHQAGYGNMARARKA</sequence>
<evidence type="ECO:0000256" key="10">
    <source>
        <dbReference type="ARBA" id="ARBA00051680"/>
    </source>
</evidence>
<evidence type="ECO:0000313" key="14">
    <source>
        <dbReference type="Proteomes" id="UP001140011"/>
    </source>
</evidence>
<dbReference type="EC" id="2.7.12.1" evidence="2"/>
<dbReference type="InterPro" id="IPR000719">
    <property type="entry name" value="Prot_kinase_dom"/>
</dbReference>
<keyword evidence="3 13" id="KW-0723">Serine/threonine-protein kinase</keyword>
<dbReference type="Gene3D" id="1.10.510.10">
    <property type="entry name" value="Transferase(Phosphotransferase) domain 1"/>
    <property type="match status" value="1"/>
</dbReference>
<dbReference type="AlphaFoldDB" id="A0A9W8GZP4"/>
<feature type="compositionally biased region" description="Low complexity" evidence="11">
    <location>
        <begin position="304"/>
        <end position="315"/>
    </location>
</feature>
<keyword evidence="4 13" id="KW-0808">Transferase</keyword>
<evidence type="ECO:0000256" key="1">
    <source>
        <dbReference type="ARBA" id="ARBA00008867"/>
    </source>
</evidence>
<dbReference type="GO" id="GO:0004674">
    <property type="term" value="F:protein serine/threonine kinase activity"/>
    <property type="evidence" value="ECO:0007669"/>
    <property type="project" value="UniProtKB-KW"/>
</dbReference>
<feature type="region of interest" description="Disordered" evidence="11">
    <location>
        <begin position="113"/>
        <end position="144"/>
    </location>
</feature>
<dbReference type="PANTHER" id="PTHR24058">
    <property type="entry name" value="DUAL SPECIFICITY PROTEIN KINASE"/>
    <property type="match status" value="1"/>
</dbReference>
<dbReference type="PROSITE" id="PS50011">
    <property type="entry name" value="PROTEIN_KINASE_DOM"/>
    <property type="match status" value="1"/>
</dbReference>
<feature type="compositionally biased region" description="Polar residues" evidence="11">
    <location>
        <begin position="537"/>
        <end position="555"/>
    </location>
</feature>
<name>A0A9W8GZP4_9FUNG</name>